<feature type="region of interest" description="Disordered" evidence="1">
    <location>
        <begin position="143"/>
        <end position="387"/>
    </location>
</feature>
<sequence>MPRKFTWLPLNVVSYENGLLNLKLYMQGGEIQLREPQGQSPQQTAVEAKSDLARPTKVQQQEPTCALLSTAGGNFVYSFATVFWLGGLPLQARSLQVQDSIRLTVLESLQWLISPKAHATQMQGCNPKEAQSVESSFSLLFTSQADQRERSRSSRDTASGRAPTSRIEAGPPCTKAGGRKEEAGTGGRAHSYTSRRRSGRGKRLAIYKRKGDAKGGAFPGLPGTAEGPPGTATSGNRGGAAGYSGPQPGGKLGRDAGASNSGLPRAGTPGAPAGSGGAGRQVRPPRGSTCGFQVPGTEAEPALAAGPSTQAVQAVRKTQPGPPRPSAGRPGAALAFTQVRPALPAEGRAGNRKSCRCRCRPGRDAGVLGPRSPKPQATETRRKTASL</sequence>
<protein>
    <submittedName>
        <fullName evidence="2">Uncharacterized protein</fullName>
    </submittedName>
</protein>
<dbReference type="AlphaFoldDB" id="L9L3N9"/>
<gene>
    <name evidence="2" type="ORF">TREES_T100012939</name>
</gene>
<accession>L9L3N9</accession>
<proteinExistence type="predicted"/>
<keyword evidence="3" id="KW-1185">Reference proteome</keyword>
<feature type="compositionally biased region" description="Basic residues" evidence="1">
    <location>
        <begin position="350"/>
        <end position="360"/>
    </location>
</feature>
<reference evidence="3" key="1">
    <citation type="submission" date="2012-07" db="EMBL/GenBank/DDBJ databases">
        <title>Genome of the Chinese tree shrew, a rising model animal genetically related to primates.</title>
        <authorList>
            <person name="Zhang G."/>
            <person name="Fan Y."/>
            <person name="Yao Y."/>
            <person name="Huang Z."/>
        </authorList>
    </citation>
    <scope>NUCLEOTIDE SEQUENCE [LARGE SCALE GENOMIC DNA]</scope>
</reference>
<reference evidence="3" key="2">
    <citation type="journal article" date="2013" name="Nat. Commun.">
        <title>Genome of the Chinese tree shrew.</title>
        <authorList>
            <person name="Fan Y."/>
            <person name="Huang Z.Y."/>
            <person name="Cao C.C."/>
            <person name="Chen C.S."/>
            <person name="Chen Y.X."/>
            <person name="Fan D.D."/>
            <person name="He J."/>
            <person name="Hou H.L."/>
            <person name="Hu L."/>
            <person name="Hu X.T."/>
            <person name="Jiang X.T."/>
            <person name="Lai R."/>
            <person name="Lang Y.S."/>
            <person name="Liang B."/>
            <person name="Liao S.G."/>
            <person name="Mu D."/>
            <person name="Ma Y.Y."/>
            <person name="Niu Y.Y."/>
            <person name="Sun X.Q."/>
            <person name="Xia J.Q."/>
            <person name="Xiao J."/>
            <person name="Xiong Z.Q."/>
            <person name="Xu L."/>
            <person name="Yang L."/>
            <person name="Zhang Y."/>
            <person name="Zhao W."/>
            <person name="Zhao X.D."/>
            <person name="Zheng Y.T."/>
            <person name="Zhou J.M."/>
            <person name="Zhu Y.B."/>
            <person name="Zhang G.J."/>
            <person name="Wang J."/>
            <person name="Yao Y.G."/>
        </authorList>
    </citation>
    <scope>NUCLEOTIDE SEQUENCE [LARGE SCALE GENOMIC DNA]</scope>
</reference>
<name>L9L3N9_TUPCH</name>
<dbReference type="Proteomes" id="UP000011518">
    <property type="component" value="Unassembled WGS sequence"/>
</dbReference>
<organism evidence="2 3">
    <name type="scientific">Tupaia chinensis</name>
    <name type="common">Chinese tree shrew</name>
    <name type="synonym">Tupaia belangeri chinensis</name>
    <dbReference type="NCBI Taxonomy" id="246437"/>
    <lineage>
        <taxon>Eukaryota</taxon>
        <taxon>Metazoa</taxon>
        <taxon>Chordata</taxon>
        <taxon>Craniata</taxon>
        <taxon>Vertebrata</taxon>
        <taxon>Euteleostomi</taxon>
        <taxon>Mammalia</taxon>
        <taxon>Eutheria</taxon>
        <taxon>Euarchontoglires</taxon>
        <taxon>Scandentia</taxon>
        <taxon>Tupaiidae</taxon>
        <taxon>Tupaia</taxon>
    </lineage>
</organism>
<feature type="region of interest" description="Disordered" evidence="1">
    <location>
        <begin position="35"/>
        <end position="57"/>
    </location>
</feature>
<evidence type="ECO:0000313" key="2">
    <source>
        <dbReference type="EMBL" id="ELW69686.1"/>
    </source>
</evidence>
<evidence type="ECO:0000313" key="3">
    <source>
        <dbReference type="Proteomes" id="UP000011518"/>
    </source>
</evidence>
<dbReference type="EMBL" id="KB320524">
    <property type="protein sequence ID" value="ELW69686.1"/>
    <property type="molecule type" value="Genomic_DNA"/>
</dbReference>
<feature type="compositionally biased region" description="Gly residues" evidence="1">
    <location>
        <begin position="236"/>
        <end position="251"/>
    </location>
</feature>
<evidence type="ECO:0000256" key="1">
    <source>
        <dbReference type="SAM" id="MobiDB-lite"/>
    </source>
</evidence>
<feature type="compositionally biased region" description="Basic residues" evidence="1">
    <location>
        <begin position="193"/>
        <end position="208"/>
    </location>
</feature>
<dbReference type="InParanoid" id="L9L3N9"/>
<feature type="compositionally biased region" description="Low complexity" evidence="1">
    <location>
        <begin position="262"/>
        <end position="272"/>
    </location>
</feature>
<feature type="compositionally biased region" description="Basic and acidic residues" evidence="1">
    <location>
        <begin position="146"/>
        <end position="155"/>
    </location>
</feature>